<dbReference type="PANTHER" id="PTHR42793">
    <property type="entry name" value="COA BINDING DOMAIN CONTAINING PROTEIN"/>
    <property type="match status" value="1"/>
</dbReference>
<dbReference type="Gene3D" id="3.30.470.20">
    <property type="entry name" value="ATP-grasp fold, B domain"/>
    <property type="match status" value="1"/>
</dbReference>
<dbReference type="AlphaFoldDB" id="A0AA42CCG0"/>
<feature type="domain" description="ATP-grasp" evidence="3">
    <location>
        <begin position="506"/>
        <end position="713"/>
    </location>
</feature>
<dbReference type="SUPFAM" id="SSF51735">
    <property type="entry name" value="NAD(P)-binding Rossmann-fold domains"/>
    <property type="match status" value="1"/>
</dbReference>
<name>A0AA42CCG0_9PROT</name>
<keyword evidence="5" id="KW-1185">Reference proteome</keyword>
<evidence type="ECO:0000313" key="5">
    <source>
        <dbReference type="Proteomes" id="UP001165679"/>
    </source>
</evidence>
<accession>A0AA42CCG0</accession>
<dbReference type="Proteomes" id="UP001165679">
    <property type="component" value="Unassembled WGS sequence"/>
</dbReference>
<dbReference type="SUPFAM" id="SSF56059">
    <property type="entry name" value="Glutathione synthetase ATP-binding domain-like"/>
    <property type="match status" value="1"/>
</dbReference>
<keyword evidence="1" id="KW-0816">Tricarboxylic acid cycle</keyword>
<dbReference type="Gene3D" id="3.40.50.261">
    <property type="entry name" value="Succinyl-CoA synthetase domains"/>
    <property type="match status" value="2"/>
</dbReference>
<keyword evidence="2" id="KW-0067">ATP-binding</keyword>
<evidence type="ECO:0000313" key="4">
    <source>
        <dbReference type="EMBL" id="MCW3473298.1"/>
    </source>
</evidence>
<dbReference type="Pfam" id="PF13607">
    <property type="entry name" value="Succ_CoA_lig"/>
    <property type="match status" value="1"/>
</dbReference>
<dbReference type="InterPro" id="IPR011761">
    <property type="entry name" value="ATP-grasp"/>
</dbReference>
<sequence length="718" mass="73688">MPPNETTESLATAASRIPVARIVAPRSVAVIGASDDVGKFGGRLIHYLIKHGYQGQLLPINPKRATIRGLPAYPSITAAPGPADVAVLAVPATQLLAQIEECAVAGVGACIVITGKLAEVGPEGEALQAHIVATARAAGMRLLGPNCLGIFNPVDRAMLSSSLALEVDALRPGGVGLVSQSGALMGTLVSLGNEYGAGFSRCISVGNQADLELCDFLEYLIEDDATQVIGLYVEGLRSPRRFVELLRRARVAGKPVLCVKAGRSDAGARAARSHTASLAGSYAAFEAVCRAAGAVVMDDPAAMVFAADALARLPRLPAAGKGVAVIASSGGSTAVLTDQLPAAGLRLGEMSEATRAVLGELMPASHVHLPLDTGSFQNGSTEEGVLACLRAFMADPDIGAIVYPMTTQPRMAGYAALLPPVAREGGKPILYVMTAGSVGDAARRAVGAADFPWFDRTGDALRVLRAMEAEAAGRARAAVTPPQRPAGAGPLPAGLRAGPLTEHEAKCLVAAYGIPVTREHLATSADAAAAAAAEIGYPVVLKGVSRAVVHKSDLGLVRLGLADASALRAAFDEVRLLLEQVAPGAGEGALVQEMARGEAELILGTTCDPDFGPMIMVGFGGVLVEVLKDVQFAPAPLSAEDAEAMLRRLALWPVLAGVRGRPAADVAAAVDALVRLSWLAHDLGERLVELDINPLFLRAAGQGAVAVDGRATLRAGDA</sequence>
<keyword evidence="2" id="KW-0547">Nucleotide-binding</keyword>
<evidence type="ECO:0000259" key="3">
    <source>
        <dbReference type="PROSITE" id="PS50975"/>
    </source>
</evidence>
<dbReference type="GO" id="GO:0005524">
    <property type="term" value="F:ATP binding"/>
    <property type="evidence" value="ECO:0007669"/>
    <property type="project" value="UniProtKB-UniRule"/>
</dbReference>
<dbReference type="PROSITE" id="PS50975">
    <property type="entry name" value="ATP_GRASP"/>
    <property type="match status" value="1"/>
</dbReference>
<keyword evidence="4" id="KW-0436">Ligase</keyword>
<dbReference type="Pfam" id="PF13549">
    <property type="entry name" value="ATP-grasp_5"/>
    <property type="match status" value="1"/>
</dbReference>
<comment type="caution">
    <text evidence="4">The sequence shown here is derived from an EMBL/GenBank/DDBJ whole genome shotgun (WGS) entry which is preliminary data.</text>
</comment>
<dbReference type="GO" id="GO:0016874">
    <property type="term" value="F:ligase activity"/>
    <property type="evidence" value="ECO:0007669"/>
    <property type="project" value="UniProtKB-KW"/>
</dbReference>
<dbReference type="SMART" id="SM00881">
    <property type="entry name" value="CoA_binding"/>
    <property type="match status" value="1"/>
</dbReference>
<dbReference type="InterPro" id="IPR013815">
    <property type="entry name" value="ATP_grasp_subdomain_1"/>
</dbReference>
<dbReference type="RefSeq" id="WP_264711875.1">
    <property type="nucleotide sequence ID" value="NZ_JAPDNT010000001.1"/>
</dbReference>
<dbReference type="Gene3D" id="3.30.1490.20">
    <property type="entry name" value="ATP-grasp fold, A domain"/>
    <property type="match status" value="1"/>
</dbReference>
<reference evidence="4" key="2">
    <citation type="submission" date="2022-10" db="EMBL/GenBank/DDBJ databases">
        <authorList>
            <person name="Trinh H.N."/>
        </authorList>
    </citation>
    <scope>NUCLEOTIDE SEQUENCE</scope>
    <source>
        <strain evidence="4">RN2-1</strain>
    </source>
</reference>
<dbReference type="InterPro" id="IPR032875">
    <property type="entry name" value="Succ_CoA_lig_flav_dom"/>
</dbReference>
<dbReference type="EMBL" id="JAPDNT010000001">
    <property type="protein sequence ID" value="MCW3473298.1"/>
    <property type="molecule type" value="Genomic_DNA"/>
</dbReference>
<organism evidence="4 5">
    <name type="scientific">Limobrevibacterium gyesilva</name>
    <dbReference type="NCBI Taxonomy" id="2991712"/>
    <lineage>
        <taxon>Bacteria</taxon>
        <taxon>Pseudomonadati</taxon>
        <taxon>Pseudomonadota</taxon>
        <taxon>Alphaproteobacteria</taxon>
        <taxon>Acetobacterales</taxon>
        <taxon>Acetobacteraceae</taxon>
        <taxon>Limobrevibacterium</taxon>
    </lineage>
</organism>
<dbReference type="GO" id="GO:0006099">
    <property type="term" value="P:tricarboxylic acid cycle"/>
    <property type="evidence" value="ECO:0007669"/>
    <property type="project" value="UniProtKB-KW"/>
</dbReference>
<dbReference type="Pfam" id="PF13380">
    <property type="entry name" value="CoA_binding_2"/>
    <property type="match status" value="1"/>
</dbReference>
<dbReference type="SUPFAM" id="SSF52210">
    <property type="entry name" value="Succinyl-CoA synthetase domains"/>
    <property type="match status" value="2"/>
</dbReference>
<evidence type="ECO:0000256" key="2">
    <source>
        <dbReference type="PROSITE-ProRule" id="PRU00409"/>
    </source>
</evidence>
<dbReference type="Gene3D" id="3.40.50.720">
    <property type="entry name" value="NAD(P)-binding Rossmann-like Domain"/>
    <property type="match status" value="1"/>
</dbReference>
<dbReference type="InterPro" id="IPR036291">
    <property type="entry name" value="NAD(P)-bd_dom_sf"/>
</dbReference>
<reference evidence="4" key="1">
    <citation type="submission" date="2022-09" db="EMBL/GenBank/DDBJ databases">
        <title>Rhodovastum sp. nov. RN2-1 isolated from soil in Seongnam, South Korea.</title>
        <authorList>
            <person name="Le N.T."/>
        </authorList>
    </citation>
    <scope>NUCLEOTIDE SEQUENCE</scope>
    <source>
        <strain evidence="4">RN2-1</strain>
    </source>
</reference>
<dbReference type="GO" id="GO:0046872">
    <property type="term" value="F:metal ion binding"/>
    <property type="evidence" value="ECO:0007669"/>
    <property type="project" value="InterPro"/>
</dbReference>
<dbReference type="InterPro" id="IPR003781">
    <property type="entry name" value="CoA-bd"/>
</dbReference>
<dbReference type="PANTHER" id="PTHR42793:SF4">
    <property type="entry name" value="BLL6376 PROTEIN"/>
    <property type="match status" value="1"/>
</dbReference>
<proteinExistence type="predicted"/>
<dbReference type="InterPro" id="IPR016102">
    <property type="entry name" value="Succinyl-CoA_synth-like"/>
</dbReference>
<evidence type="ECO:0000256" key="1">
    <source>
        <dbReference type="ARBA" id="ARBA00022532"/>
    </source>
</evidence>
<protein>
    <submittedName>
        <fullName evidence="4">Acetate--CoA ligase family protein</fullName>
    </submittedName>
</protein>
<gene>
    <name evidence="4" type="ORF">OL599_01780</name>
</gene>